<feature type="domain" description="Calcineurin-like phosphoesterase" evidence="5">
    <location>
        <begin position="3"/>
        <end position="188"/>
    </location>
</feature>
<sequence length="257" mass="29486">MKTIIQISDTHLTDSPENKFIQIDPEHTFHQITDDMIAKYKNIDTIIHTGDVAQVAKAETYQRYLQHMEKFKIPFYQVPGNHDDLSIFPYHQNSPISIIHLDHWCIILLTSAVKGRIDGCISEDQLEKLARLLEQNQTLHTVIGCHHHPLLMESEWIDTHCLKNTDALLKILKKYPQVKAIISGHVHQEAKIELDNIQFLSVPSTSVQFKPKSKDFALDTIQAGYRAIHLHDNGHFETQVHRLAAPLPQINENISGY</sequence>
<dbReference type="InterPro" id="IPR029052">
    <property type="entry name" value="Metallo-depent_PP-like"/>
</dbReference>
<dbReference type="eggNOG" id="COG1409">
    <property type="taxonomic scope" value="Bacteria"/>
</dbReference>
<keyword evidence="2" id="KW-0378">Hydrolase</keyword>
<evidence type="ECO:0000256" key="1">
    <source>
        <dbReference type="ARBA" id="ARBA00022723"/>
    </source>
</evidence>
<name>V2TM14_9GAMM</name>
<dbReference type="OrthoDB" id="9784378at2"/>
<keyword evidence="1" id="KW-0479">Metal-binding</keyword>
<dbReference type="InterPro" id="IPR004843">
    <property type="entry name" value="Calcineurin-like_PHP"/>
</dbReference>
<evidence type="ECO:0000259" key="5">
    <source>
        <dbReference type="Pfam" id="PF00149"/>
    </source>
</evidence>
<keyword evidence="7" id="KW-1185">Reference proteome</keyword>
<dbReference type="PATRIC" id="fig|1392540.3.peg.1861"/>
<dbReference type="GO" id="GO:0046872">
    <property type="term" value="F:metal ion binding"/>
    <property type="evidence" value="ECO:0007669"/>
    <property type="project" value="UniProtKB-KW"/>
</dbReference>
<dbReference type="PANTHER" id="PTHR42988">
    <property type="entry name" value="PHOSPHOHYDROLASE"/>
    <property type="match status" value="1"/>
</dbReference>
<dbReference type="AlphaFoldDB" id="V2TM14"/>
<evidence type="ECO:0000313" key="7">
    <source>
        <dbReference type="Proteomes" id="UP000023785"/>
    </source>
</evidence>
<dbReference type="SUPFAM" id="SSF56300">
    <property type="entry name" value="Metallo-dependent phosphatases"/>
    <property type="match status" value="1"/>
</dbReference>
<comment type="similarity">
    <text evidence="4">Belongs to the cyclic nucleotide phosphodiesterase class-III family.</text>
</comment>
<gene>
    <name evidence="6" type="ORF">P256_01931</name>
</gene>
<evidence type="ECO:0000313" key="6">
    <source>
        <dbReference type="EMBL" id="ESK38392.1"/>
    </source>
</evidence>
<reference evidence="6 7" key="1">
    <citation type="submission" date="2013-10" db="EMBL/GenBank/DDBJ databases">
        <title>The Genome Sequence of Acinetobacter nectaris CIP 110549.</title>
        <authorList>
            <consortium name="The Broad Institute Genomics Platform"/>
            <consortium name="The Broad Institute Genome Sequencing Center for Infectious Disease"/>
            <person name="Cerqueira G."/>
            <person name="Feldgarden M."/>
            <person name="Courvalin P."/>
            <person name="Grillot-Courvalin C."/>
            <person name="Clermont D."/>
            <person name="Rocha E."/>
            <person name="Yoon E.-J."/>
            <person name="Nemec A."/>
            <person name="Young S.K."/>
            <person name="Zeng Q."/>
            <person name="Gargeya S."/>
            <person name="Fitzgerald M."/>
            <person name="Abouelleil A."/>
            <person name="Alvarado L."/>
            <person name="Berlin A.M."/>
            <person name="Chapman S.B."/>
            <person name="Gainer-Dewar J."/>
            <person name="Goldberg J."/>
            <person name="Gnerre S."/>
            <person name="Griggs A."/>
            <person name="Gujja S."/>
            <person name="Hansen M."/>
            <person name="Howarth C."/>
            <person name="Imamovic A."/>
            <person name="Ireland A."/>
            <person name="Larimer J."/>
            <person name="McCowan C."/>
            <person name="Murphy C."/>
            <person name="Pearson M."/>
            <person name="Poon T.W."/>
            <person name="Priest M."/>
            <person name="Roberts A."/>
            <person name="Saif S."/>
            <person name="Shea T."/>
            <person name="Sykes S."/>
            <person name="Wortman J."/>
            <person name="Nusbaum C."/>
            <person name="Birren B."/>
        </authorList>
    </citation>
    <scope>NUCLEOTIDE SEQUENCE [LARGE SCALE GENOMIC DNA]</scope>
    <source>
        <strain evidence="6 7">CIP 110549</strain>
    </source>
</reference>
<accession>V2TM14</accession>
<dbReference type="EMBL" id="AYER01000007">
    <property type="protein sequence ID" value="ESK38392.1"/>
    <property type="molecule type" value="Genomic_DNA"/>
</dbReference>
<dbReference type="HOGENOM" id="CLU_070320_0_0_6"/>
<evidence type="ECO:0000256" key="3">
    <source>
        <dbReference type="ARBA" id="ARBA00023004"/>
    </source>
</evidence>
<comment type="caution">
    <text evidence="6">The sequence shown here is derived from an EMBL/GenBank/DDBJ whole genome shotgun (WGS) entry which is preliminary data.</text>
</comment>
<dbReference type="Pfam" id="PF00149">
    <property type="entry name" value="Metallophos"/>
    <property type="match status" value="1"/>
</dbReference>
<protein>
    <recommendedName>
        <fullName evidence="5">Calcineurin-like phosphoesterase domain-containing protein</fullName>
    </recommendedName>
</protein>
<dbReference type="Gene3D" id="3.60.21.10">
    <property type="match status" value="1"/>
</dbReference>
<dbReference type="STRING" id="1392540.P256_01931"/>
<proteinExistence type="inferred from homology"/>
<dbReference type="PANTHER" id="PTHR42988:SF2">
    <property type="entry name" value="CYCLIC NUCLEOTIDE PHOSPHODIESTERASE CBUA0032-RELATED"/>
    <property type="match status" value="1"/>
</dbReference>
<dbReference type="Proteomes" id="UP000023785">
    <property type="component" value="Unassembled WGS sequence"/>
</dbReference>
<dbReference type="GO" id="GO:0016787">
    <property type="term" value="F:hydrolase activity"/>
    <property type="evidence" value="ECO:0007669"/>
    <property type="project" value="UniProtKB-KW"/>
</dbReference>
<dbReference type="InterPro" id="IPR050884">
    <property type="entry name" value="CNP_phosphodiesterase-III"/>
</dbReference>
<dbReference type="NCBIfam" id="NF008359">
    <property type="entry name" value="PRK11148.1"/>
    <property type="match status" value="1"/>
</dbReference>
<dbReference type="RefSeq" id="WP_023273549.1">
    <property type="nucleotide sequence ID" value="NZ_KI530734.1"/>
</dbReference>
<evidence type="ECO:0000256" key="4">
    <source>
        <dbReference type="ARBA" id="ARBA00025742"/>
    </source>
</evidence>
<organism evidence="6 7">
    <name type="scientific">Acinetobacter nectaris CIP 110549</name>
    <dbReference type="NCBI Taxonomy" id="1392540"/>
    <lineage>
        <taxon>Bacteria</taxon>
        <taxon>Pseudomonadati</taxon>
        <taxon>Pseudomonadota</taxon>
        <taxon>Gammaproteobacteria</taxon>
        <taxon>Moraxellales</taxon>
        <taxon>Moraxellaceae</taxon>
        <taxon>Acinetobacter</taxon>
    </lineage>
</organism>
<evidence type="ECO:0000256" key="2">
    <source>
        <dbReference type="ARBA" id="ARBA00022801"/>
    </source>
</evidence>
<keyword evidence="3" id="KW-0408">Iron</keyword>